<reference evidence="1 2" key="1">
    <citation type="submission" date="2013-09" db="EMBL/GenBank/DDBJ databases">
        <title>Corchorus capsularis genome sequencing.</title>
        <authorList>
            <person name="Alam M."/>
            <person name="Haque M.S."/>
            <person name="Islam M.S."/>
            <person name="Emdad E.M."/>
            <person name="Islam M.M."/>
            <person name="Ahmed B."/>
            <person name="Halim A."/>
            <person name="Hossen Q.M.M."/>
            <person name="Hossain M.Z."/>
            <person name="Ahmed R."/>
            <person name="Khan M.M."/>
            <person name="Islam R."/>
            <person name="Rashid M.M."/>
            <person name="Khan S.A."/>
            <person name="Rahman M.S."/>
            <person name="Alam M."/>
        </authorList>
    </citation>
    <scope>NUCLEOTIDE SEQUENCE [LARGE SCALE GENOMIC DNA]</scope>
    <source>
        <strain evidence="2">cv. CVL-1</strain>
        <tissue evidence="1">Whole seedling</tissue>
    </source>
</reference>
<dbReference type="SUPFAM" id="SSF117281">
    <property type="entry name" value="Kelch motif"/>
    <property type="match status" value="1"/>
</dbReference>
<name>A0A1R3H668_COCAP</name>
<dbReference type="AlphaFoldDB" id="A0A1R3H668"/>
<evidence type="ECO:0000313" key="1">
    <source>
        <dbReference type="EMBL" id="OMO65832.1"/>
    </source>
</evidence>
<proteinExistence type="predicted"/>
<dbReference type="Gramene" id="OMO65832">
    <property type="protein sequence ID" value="OMO65832"/>
    <property type="gene ID" value="CCACVL1_21373"/>
</dbReference>
<protein>
    <submittedName>
        <fullName evidence="1">Kelch-type beta propeller</fullName>
    </submittedName>
</protein>
<evidence type="ECO:0000313" key="2">
    <source>
        <dbReference type="Proteomes" id="UP000188268"/>
    </source>
</evidence>
<dbReference type="Gene3D" id="2.120.10.80">
    <property type="entry name" value="Kelch-type beta propeller"/>
    <property type="match status" value="1"/>
</dbReference>
<keyword evidence="2" id="KW-1185">Reference proteome</keyword>
<gene>
    <name evidence="1" type="ORF">CCACVL1_21373</name>
</gene>
<organism evidence="1 2">
    <name type="scientific">Corchorus capsularis</name>
    <name type="common">Jute</name>
    <dbReference type="NCBI Taxonomy" id="210143"/>
    <lineage>
        <taxon>Eukaryota</taxon>
        <taxon>Viridiplantae</taxon>
        <taxon>Streptophyta</taxon>
        <taxon>Embryophyta</taxon>
        <taxon>Tracheophyta</taxon>
        <taxon>Spermatophyta</taxon>
        <taxon>Magnoliopsida</taxon>
        <taxon>eudicotyledons</taxon>
        <taxon>Gunneridae</taxon>
        <taxon>Pentapetalae</taxon>
        <taxon>rosids</taxon>
        <taxon>malvids</taxon>
        <taxon>Malvales</taxon>
        <taxon>Malvaceae</taxon>
        <taxon>Grewioideae</taxon>
        <taxon>Apeibeae</taxon>
        <taxon>Corchorus</taxon>
    </lineage>
</organism>
<accession>A0A1R3H668</accession>
<dbReference type="Proteomes" id="UP000188268">
    <property type="component" value="Unassembled WGS sequence"/>
</dbReference>
<dbReference type="InterPro" id="IPR015915">
    <property type="entry name" value="Kelch-typ_b-propeller"/>
</dbReference>
<sequence length="356" mass="39934">MMDRSNSVSPPAKKQKNLVPCSSRVRDVLIRASNWEDGEFVFDWYILNLEDGTIRSTLMRMPPEARGSSTAVACSNQIYVLGGVCSRDGTCPDGESYHHFHDSVLYFDGNDPEKGWSPGKLMSLARARPSAVSFDSKIYAFGGYREGPLAEYLDINDPEKRWYPVLAPSPLFDGDMSYPVVLDSARRRILVHFMSNDSLYAYYVDDNRWCLLKKDFGGWTRSMSAVIVGNVLYTLSTYGELDFFFFPEHDKRSLTADEPTSSLRAYDLGENKALPTRWLSGGFKGYAPVTSDLVHIGSNNLCLVWLSGVHNTLEYIKFSVTRDSSGEVHATSESESEARFPIKANVFQISLLLIQG</sequence>
<dbReference type="OMA" id="HIWCNEQ"/>
<comment type="caution">
    <text evidence="1">The sequence shown here is derived from an EMBL/GenBank/DDBJ whole genome shotgun (WGS) entry which is preliminary data.</text>
</comment>
<dbReference type="OrthoDB" id="935257at2759"/>
<dbReference type="EMBL" id="AWWV01012595">
    <property type="protein sequence ID" value="OMO65832.1"/>
    <property type="molecule type" value="Genomic_DNA"/>
</dbReference>